<keyword evidence="11" id="KW-1185">Reference proteome</keyword>
<evidence type="ECO:0000256" key="2">
    <source>
        <dbReference type="ARBA" id="ARBA00005948"/>
    </source>
</evidence>
<evidence type="ECO:0000256" key="1">
    <source>
        <dbReference type="ARBA" id="ARBA00004167"/>
    </source>
</evidence>
<evidence type="ECO:0000256" key="3">
    <source>
        <dbReference type="ARBA" id="ARBA00022448"/>
    </source>
</evidence>
<dbReference type="AlphaFoldDB" id="A0A151NA23"/>
<dbReference type="EMBL" id="AKHW03003701">
    <property type="protein sequence ID" value="KYO33345.1"/>
    <property type="molecule type" value="Genomic_DNA"/>
</dbReference>
<evidence type="ECO:0000313" key="10">
    <source>
        <dbReference type="EMBL" id="KYO33345.1"/>
    </source>
</evidence>
<dbReference type="Proteomes" id="UP000050525">
    <property type="component" value="Unassembled WGS sequence"/>
</dbReference>
<sequence length="96" mass="10498">MRSLRQLQGLISMSPPQSWLQLGPEPGYRDSGDPFKYDYDTLRLVGLVLAIVMFVLGILTALSRKFKCKQSESSLSADPQRTATSVQVLDAAPSGP</sequence>
<feature type="transmembrane region" description="Helical" evidence="8">
    <location>
        <begin position="44"/>
        <end position="62"/>
    </location>
</feature>
<organism evidence="10 11">
    <name type="scientific">Alligator mississippiensis</name>
    <name type="common">American alligator</name>
    <dbReference type="NCBI Taxonomy" id="8496"/>
    <lineage>
        <taxon>Eukaryota</taxon>
        <taxon>Metazoa</taxon>
        <taxon>Chordata</taxon>
        <taxon>Craniata</taxon>
        <taxon>Vertebrata</taxon>
        <taxon>Euteleostomi</taxon>
        <taxon>Archelosauria</taxon>
        <taxon>Archosauria</taxon>
        <taxon>Crocodylia</taxon>
        <taxon>Alligatoridae</taxon>
        <taxon>Alligatorinae</taxon>
        <taxon>Alligator</taxon>
    </lineage>
</organism>
<evidence type="ECO:0000256" key="5">
    <source>
        <dbReference type="ARBA" id="ARBA00022989"/>
    </source>
</evidence>
<evidence type="ECO:0000313" key="11">
    <source>
        <dbReference type="Proteomes" id="UP000050525"/>
    </source>
</evidence>
<keyword evidence="6 8" id="KW-0406">Ion transport</keyword>
<evidence type="ECO:0000256" key="8">
    <source>
        <dbReference type="RuleBase" id="RU364131"/>
    </source>
</evidence>
<dbReference type="GO" id="GO:0006811">
    <property type="term" value="P:monoatomic ion transport"/>
    <property type="evidence" value="ECO:0007669"/>
    <property type="project" value="UniProtKB-KW"/>
</dbReference>
<dbReference type="GO" id="GO:0016020">
    <property type="term" value="C:membrane"/>
    <property type="evidence" value="ECO:0007669"/>
    <property type="project" value="UniProtKB-SubCell"/>
</dbReference>
<dbReference type="Pfam" id="PF02038">
    <property type="entry name" value="ATP1G1_PLM_MAT8"/>
    <property type="match status" value="1"/>
</dbReference>
<feature type="compositionally biased region" description="Polar residues" evidence="9">
    <location>
        <begin position="73"/>
        <end position="87"/>
    </location>
</feature>
<dbReference type="PROSITE" id="PS01310">
    <property type="entry name" value="FXYD"/>
    <property type="match status" value="1"/>
</dbReference>
<dbReference type="InterPro" id="IPR000272">
    <property type="entry name" value="Ion-transport_regulator_FXYD"/>
</dbReference>
<proteinExistence type="inferred from homology"/>
<keyword evidence="4 8" id="KW-0812">Transmembrane</keyword>
<dbReference type="PANTHER" id="PTHR14132">
    <property type="entry name" value="SODIUM/POTASSIUM-TRANSPORTING ATPASE SUBUNIT GAMMA"/>
    <property type="match status" value="1"/>
</dbReference>
<comment type="caution">
    <text evidence="10">The sequence shown here is derived from an EMBL/GenBank/DDBJ whole genome shotgun (WGS) entry which is preliminary data.</text>
</comment>
<dbReference type="Gene3D" id="1.20.5.780">
    <property type="entry name" value="Single helix bin"/>
    <property type="match status" value="1"/>
</dbReference>
<feature type="region of interest" description="Disordered" evidence="9">
    <location>
        <begin position="73"/>
        <end position="96"/>
    </location>
</feature>
<dbReference type="InterPro" id="IPR047297">
    <property type="entry name" value="FXYD_motif"/>
</dbReference>
<keyword evidence="3 8" id="KW-0813">Transport</keyword>
<accession>A0A151NA23</accession>
<protein>
    <recommendedName>
        <fullName evidence="8">FXYD domain-containing ion transport regulator</fullName>
    </recommendedName>
</protein>
<dbReference type="CDD" id="cd20325">
    <property type="entry name" value="FXYD7"/>
    <property type="match status" value="1"/>
</dbReference>
<dbReference type="GO" id="GO:0043269">
    <property type="term" value="P:regulation of monoatomic ion transport"/>
    <property type="evidence" value="ECO:0007669"/>
    <property type="project" value="InterPro"/>
</dbReference>
<dbReference type="GO" id="GO:0017080">
    <property type="term" value="F:sodium channel regulator activity"/>
    <property type="evidence" value="ECO:0007669"/>
    <property type="project" value="TreeGrafter"/>
</dbReference>
<name>A0A151NA23_ALLMI</name>
<dbReference type="STRING" id="8496.A0A151NA23"/>
<keyword evidence="5 8" id="KW-1133">Transmembrane helix</keyword>
<comment type="similarity">
    <text evidence="2 8">Belongs to the FXYD family.</text>
</comment>
<evidence type="ECO:0000256" key="7">
    <source>
        <dbReference type="ARBA" id="ARBA00023136"/>
    </source>
</evidence>
<reference evidence="10 11" key="1">
    <citation type="journal article" date="2012" name="Genome Biol.">
        <title>Sequencing three crocodilian genomes to illuminate the evolution of archosaurs and amniotes.</title>
        <authorList>
            <person name="St John J.A."/>
            <person name="Braun E.L."/>
            <person name="Isberg S.R."/>
            <person name="Miles L.G."/>
            <person name="Chong A.Y."/>
            <person name="Gongora J."/>
            <person name="Dalzell P."/>
            <person name="Moran C."/>
            <person name="Bed'hom B."/>
            <person name="Abzhanov A."/>
            <person name="Burgess S.C."/>
            <person name="Cooksey A.M."/>
            <person name="Castoe T.A."/>
            <person name="Crawford N.G."/>
            <person name="Densmore L.D."/>
            <person name="Drew J.C."/>
            <person name="Edwards S.V."/>
            <person name="Faircloth B.C."/>
            <person name="Fujita M.K."/>
            <person name="Greenwold M.J."/>
            <person name="Hoffmann F.G."/>
            <person name="Howard J.M."/>
            <person name="Iguchi T."/>
            <person name="Janes D.E."/>
            <person name="Khan S.Y."/>
            <person name="Kohno S."/>
            <person name="de Koning A.J."/>
            <person name="Lance S.L."/>
            <person name="McCarthy F.M."/>
            <person name="McCormack J.E."/>
            <person name="Merchant M.E."/>
            <person name="Peterson D.G."/>
            <person name="Pollock D.D."/>
            <person name="Pourmand N."/>
            <person name="Raney B.J."/>
            <person name="Roessler K.A."/>
            <person name="Sanford J.R."/>
            <person name="Sawyer R.H."/>
            <person name="Schmidt C.J."/>
            <person name="Triplett E.W."/>
            <person name="Tuberville T.D."/>
            <person name="Venegas-Anaya M."/>
            <person name="Howard J.T."/>
            <person name="Jarvis E.D."/>
            <person name="Guillette L.J.Jr."/>
            <person name="Glenn T.C."/>
            <person name="Green R.E."/>
            <person name="Ray D.A."/>
        </authorList>
    </citation>
    <scope>NUCLEOTIDE SEQUENCE [LARGE SCALE GENOMIC DNA]</scope>
    <source>
        <strain evidence="10">KSC_2009_1</strain>
    </source>
</reference>
<comment type="subcellular location">
    <subcellularLocation>
        <location evidence="1">Membrane</location>
        <topology evidence="1">Single-pass membrane protein</topology>
    </subcellularLocation>
</comment>
<keyword evidence="7 8" id="KW-0472">Membrane</keyword>
<dbReference type="InterPro" id="IPR047284">
    <property type="entry name" value="FXYD7"/>
</dbReference>
<gene>
    <name evidence="10" type="primary">FXYD7</name>
    <name evidence="10" type="ORF">Y1Q_0020753</name>
</gene>
<evidence type="ECO:0000256" key="9">
    <source>
        <dbReference type="SAM" id="MobiDB-lite"/>
    </source>
</evidence>
<evidence type="ECO:0000256" key="4">
    <source>
        <dbReference type="ARBA" id="ARBA00022692"/>
    </source>
</evidence>
<evidence type="ECO:0000256" key="6">
    <source>
        <dbReference type="ARBA" id="ARBA00023065"/>
    </source>
</evidence>